<evidence type="ECO:0000256" key="1">
    <source>
        <dbReference type="PROSITE-ProRule" id="PRU00023"/>
    </source>
</evidence>
<reference evidence="3 4" key="1">
    <citation type="journal article" date="2013" name="Curr. Biol.">
        <title>The Genome of the Foraminiferan Reticulomyxa filosa.</title>
        <authorList>
            <person name="Glockner G."/>
            <person name="Hulsmann N."/>
            <person name="Schleicher M."/>
            <person name="Noegel A.A."/>
            <person name="Eichinger L."/>
            <person name="Gallinger C."/>
            <person name="Pawlowski J."/>
            <person name="Sierra R."/>
            <person name="Euteneuer U."/>
            <person name="Pillet L."/>
            <person name="Moustafa A."/>
            <person name="Platzer M."/>
            <person name="Groth M."/>
            <person name="Szafranski K."/>
            <person name="Schliwa M."/>
        </authorList>
    </citation>
    <scope>NUCLEOTIDE SEQUENCE [LARGE SCALE GENOMIC DNA]</scope>
</reference>
<feature type="non-terminal residue" evidence="3">
    <location>
        <position position="1"/>
    </location>
</feature>
<organism evidence="3 4">
    <name type="scientific">Reticulomyxa filosa</name>
    <dbReference type="NCBI Taxonomy" id="46433"/>
    <lineage>
        <taxon>Eukaryota</taxon>
        <taxon>Sar</taxon>
        <taxon>Rhizaria</taxon>
        <taxon>Retaria</taxon>
        <taxon>Foraminifera</taxon>
        <taxon>Monothalamids</taxon>
        <taxon>Reticulomyxidae</taxon>
        <taxon>Reticulomyxa</taxon>
    </lineage>
</organism>
<dbReference type="Gene3D" id="1.25.40.20">
    <property type="entry name" value="Ankyrin repeat-containing domain"/>
    <property type="match status" value="1"/>
</dbReference>
<comment type="caution">
    <text evidence="3">The sequence shown here is derived from an EMBL/GenBank/DDBJ whole genome shotgun (WGS) entry which is preliminary data.</text>
</comment>
<dbReference type="PROSITE" id="PS50088">
    <property type="entry name" value="ANK_REPEAT"/>
    <property type="match status" value="1"/>
</dbReference>
<evidence type="ECO:0000313" key="3">
    <source>
        <dbReference type="EMBL" id="ETO11123.1"/>
    </source>
</evidence>
<sequence length="470" mass="55185">FFFQVKLKKEPLNETVECLEYRSKNYDIQNWILYTKIMPSISTGLNEQQLDITFKLFISEIIYRNINDRALYTKALQMIAFESNETQLNNLLHYLQNKFMGEHCSSRQMLEIVLSNLNERKINTFKILMDVLNNTNDKVRNLYANILTTKLNDKQLCLLINSFLEDTPVSYKANFVLSKISDDMWRLVVITTLNTKIEMGKKNIEMELLALCLLKYNPRIQFNRNDNNDNIINSEAFKELIDCNITQLKSTLKHHRIGINNAFNEHGQTPLHVAIHNKHWDTARYCIGQDAWIDVREGGLDANTSQIPCECISELIEKKKENNKKDEKEYSEMIKLCKLILKKRIMHPMKQIEYAIDYVKDKLIDEDGVSKVIDADSYQTLSIEGASFLLGMNKKELKDILIDDNIFYWATGRNIKSIEAENLNQRRFDEGWHVTTFLRYQIFLLFEICVELKREGTRNIKLPKNTTFEQ</sequence>
<protein>
    <submittedName>
        <fullName evidence="3">Uncharacterized protein</fullName>
    </submittedName>
</protein>
<dbReference type="SMART" id="SM00248">
    <property type="entry name" value="ANK"/>
    <property type="match status" value="1"/>
</dbReference>
<evidence type="ECO:0000313" key="4">
    <source>
        <dbReference type="Proteomes" id="UP000023152"/>
    </source>
</evidence>
<feature type="non-terminal residue" evidence="3">
    <location>
        <position position="470"/>
    </location>
</feature>
<proteinExistence type="predicted"/>
<dbReference type="InterPro" id="IPR036770">
    <property type="entry name" value="Ankyrin_rpt-contain_sf"/>
</dbReference>
<dbReference type="EMBL" id="ASPP01022742">
    <property type="protein sequence ID" value="ETO11123.1"/>
    <property type="molecule type" value="Genomic_DNA"/>
</dbReference>
<dbReference type="Pfam" id="PF00023">
    <property type="entry name" value="Ank"/>
    <property type="match status" value="1"/>
</dbReference>
<name>X6MAT1_RETFI</name>
<dbReference type="AlphaFoldDB" id="X6MAT1"/>
<keyword evidence="2" id="KW-0175">Coiled coil</keyword>
<keyword evidence="4" id="KW-1185">Reference proteome</keyword>
<feature type="repeat" description="ANK" evidence="1">
    <location>
        <begin position="266"/>
        <end position="298"/>
    </location>
</feature>
<dbReference type="InterPro" id="IPR002110">
    <property type="entry name" value="Ankyrin_rpt"/>
</dbReference>
<gene>
    <name evidence="3" type="ORF">RFI_26253</name>
</gene>
<evidence type="ECO:0000256" key="2">
    <source>
        <dbReference type="SAM" id="Coils"/>
    </source>
</evidence>
<dbReference type="SUPFAM" id="SSF48403">
    <property type="entry name" value="Ankyrin repeat"/>
    <property type="match status" value="1"/>
</dbReference>
<keyword evidence="1" id="KW-0040">ANK repeat</keyword>
<accession>X6MAT1</accession>
<feature type="coiled-coil region" evidence="2">
    <location>
        <begin position="309"/>
        <end position="336"/>
    </location>
</feature>
<dbReference type="Proteomes" id="UP000023152">
    <property type="component" value="Unassembled WGS sequence"/>
</dbReference>